<gene>
    <name evidence="7" type="ORF">GCM10019016_037340</name>
</gene>
<evidence type="ECO:0000256" key="2">
    <source>
        <dbReference type="ARBA" id="ARBA00022598"/>
    </source>
</evidence>
<comment type="caution">
    <text evidence="7">The sequence shown here is derived from an EMBL/GenBank/DDBJ whole genome shotgun (WGS) entry which is preliminary data.</text>
</comment>
<dbReference type="Pfam" id="PF13193">
    <property type="entry name" value="AMP-binding_C"/>
    <property type="match status" value="1"/>
</dbReference>
<feature type="domain" description="AMP-binding enzyme C-terminal" evidence="6">
    <location>
        <begin position="55"/>
        <end position="130"/>
    </location>
</feature>
<evidence type="ECO:0000313" key="8">
    <source>
        <dbReference type="Proteomes" id="UP001501455"/>
    </source>
</evidence>
<name>A0ABP6TQ49_9ACTN</name>
<accession>A0ABP6TQ49</accession>
<dbReference type="PANTHER" id="PTHR43859">
    <property type="entry name" value="ACYL-ACTIVATING ENZYME"/>
    <property type="match status" value="1"/>
</dbReference>
<keyword evidence="8" id="KW-1185">Reference proteome</keyword>
<evidence type="ECO:0000256" key="1">
    <source>
        <dbReference type="ARBA" id="ARBA00006432"/>
    </source>
</evidence>
<protein>
    <recommendedName>
        <fullName evidence="6">AMP-binding enzyme C-terminal domain-containing protein</fullName>
    </recommendedName>
</protein>
<keyword evidence="4" id="KW-0443">Lipid metabolism</keyword>
<proteinExistence type="inferred from homology"/>
<dbReference type="Gene3D" id="3.40.50.12780">
    <property type="entry name" value="N-terminal domain of ligase-like"/>
    <property type="match status" value="1"/>
</dbReference>
<feature type="compositionally biased region" description="Low complexity" evidence="5">
    <location>
        <begin position="138"/>
        <end position="148"/>
    </location>
</feature>
<dbReference type="InterPro" id="IPR042099">
    <property type="entry name" value="ANL_N_sf"/>
</dbReference>
<evidence type="ECO:0000313" key="7">
    <source>
        <dbReference type="EMBL" id="GAA3496633.1"/>
    </source>
</evidence>
<comment type="similarity">
    <text evidence="1">Belongs to the ATP-dependent AMP-binding enzyme family.</text>
</comment>
<sequence>MRGYHKRPEETAQALKDGWLHTGDVGVLDEDGYLRIVDRMKDMIIRGGENIYPQEIEHAVHAHPAVLEAAVVGRPHPVMGEEPVAFVVLKEGALRDEDELVAFLTQRIAKFKLPTSVTFIDEVPKNPLGKFDKPRLRATVASTSASATGPDEEAP</sequence>
<dbReference type="PANTHER" id="PTHR43859:SF4">
    <property type="entry name" value="BUTANOATE--COA LIGASE AAE1-RELATED"/>
    <property type="match status" value="1"/>
</dbReference>
<dbReference type="Proteomes" id="UP001501455">
    <property type="component" value="Unassembled WGS sequence"/>
</dbReference>
<keyword evidence="3" id="KW-0276">Fatty acid metabolism</keyword>
<keyword evidence="2" id="KW-0436">Ligase</keyword>
<evidence type="ECO:0000256" key="3">
    <source>
        <dbReference type="ARBA" id="ARBA00022832"/>
    </source>
</evidence>
<evidence type="ECO:0000259" key="6">
    <source>
        <dbReference type="Pfam" id="PF13193"/>
    </source>
</evidence>
<dbReference type="RefSeq" id="WP_345576768.1">
    <property type="nucleotide sequence ID" value="NZ_BAAAXF010000025.1"/>
</dbReference>
<reference evidence="8" key="1">
    <citation type="journal article" date="2019" name="Int. J. Syst. Evol. Microbiol.">
        <title>The Global Catalogue of Microorganisms (GCM) 10K type strain sequencing project: providing services to taxonomists for standard genome sequencing and annotation.</title>
        <authorList>
            <consortium name="The Broad Institute Genomics Platform"/>
            <consortium name="The Broad Institute Genome Sequencing Center for Infectious Disease"/>
            <person name="Wu L."/>
            <person name="Ma J."/>
        </authorList>
    </citation>
    <scope>NUCLEOTIDE SEQUENCE [LARGE SCALE GENOMIC DNA]</scope>
    <source>
        <strain evidence="8">JCM 4816</strain>
    </source>
</reference>
<evidence type="ECO:0000256" key="4">
    <source>
        <dbReference type="ARBA" id="ARBA00023098"/>
    </source>
</evidence>
<feature type="region of interest" description="Disordered" evidence="5">
    <location>
        <begin position="132"/>
        <end position="155"/>
    </location>
</feature>
<evidence type="ECO:0000256" key="5">
    <source>
        <dbReference type="SAM" id="MobiDB-lite"/>
    </source>
</evidence>
<organism evidence="7 8">
    <name type="scientific">Streptomyces prasinosporus</name>
    <dbReference type="NCBI Taxonomy" id="68256"/>
    <lineage>
        <taxon>Bacteria</taxon>
        <taxon>Bacillati</taxon>
        <taxon>Actinomycetota</taxon>
        <taxon>Actinomycetes</taxon>
        <taxon>Kitasatosporales</taxon>
        <taxon>Streptomycetaceae</taxon>
        <taxon>Streptomyces</taxon>
        <taxon>Streptomyces albogriseolus group</taxon>
    </lineage>
</organism>
<dbReference type="InterPro" id="IPR025110">
    <property type="entry name" value="AMP-bd_C"/>
</dbReference>
<dbReference type="SUPFAM" id="SSF56801">
    <property type="entry name" value="Acetyl-CoA synthetase-like"/>
    <property type="match status" value="1"/>
</dbReference>
<dbReference type="InterPro" id="IPR045851">
    <property type="entry name" value="AMP-bd_C_sf"/>
</dbReference>
<dbReference type="Gene3D" id="3.30.300.30">
    <property type="match status" value="1"/>
</dbReference>
<dbReference type="EMBL" id="BAAAXF010000025">
    <property type="protein sequence ID" value="GAA3496633.1"/>
    <property type="molecule type" value="Genomic_DNA"/>
</dbReference>